<proteinExistence type="predicted"/>
<dbReference type="EMBL" id="MG011691">
    <property type="protein sequence ID" value="AVK77216.1"/>
    <property type="molecule type" value="Genomic_DNA"/>
</dbReference>
<dbReference type="SUPFAM" id="SSF81383">
    <property type="entry name" value="F-box domain"/>
    <property type="match status" value="1"/>
</dbReference>
<dbReference type="KEGG" id="vg:36841671"/>
<sequence length="359" mass="39515">MQDALNRLPTELWYLILNGSARGVPFLDPRYRVYARRVCRAWNALLSDAAPSDAVPINAIRPTAASADSWVSSKVLCASTLVDRILALDPWDDRDAVAAILAQAAPIHGWTATIPRSNNVDQHRRPIADLYQTPRSDPTSPVTRRRASSAAQHLFDCAIEMVRLDRPDEVLPLAYLALHSLAPVERGTFCRDPPLAGVPFGACERAAVTLWCRAFASGAVRVAAAFMDWTSGKLHAESAEFDSWGNLVNMLGMVWVIGTWGESACQGPNLDVFDTCAHRFFAYLRPVREAAHYGDLSLLRRLAATKWSRMDADHVAAHAIHGRGSRDAIDSIVAWLADEHGYVIQRVDGLPVAEKPCYP</sequence>
<name>A0A2U7UFJ1_9VIRU</name>
<dbReference type="GeneID" id="36841671"/>
<protein>
    <submittedName>
        <fullName evidence="1">F-box domain containing protein</fullName>
    </submittedName>
</protein>
<dbReference type="InterPro" id="IPR036047">
    <property type="entry name" value="F-box-like_dom_sf"/>
</dbReference>
<reference evidence="1" key="1">
    <citation type="journal article" date="2018" name="Nat. Commun.">
        <title>Diversity and evolution of the emerging Pandoraviridae family.</title>
        <authorList>
            <person name="Legendre M."/>
            <person name="Fabre E."/>
            <person name="Poirot O."/>
            <person name="Jeudy S."/>
            <person name="Lartigue A."/>
            <person name="Alempic J.M."/>
            <person name="Beucher L."/>
            <person name="Philippe N."/>
            <person name="Bertaux L."/>
            <person name="Christo-Foroux E."/>
            <person name="Labadie K."/>
            <person name="Coute Y."/>
            <person name="Abergel C."/>
            <person name="Claverie J.M."/>
        </authorList>
    </citation>
    <scope>NUCLEOTIDE SEQUENCE [LARGE SCALE GENOMIC DNA]</scope>
    <source>
        <strain evidence="1">Macleodensis</strain>
    </source>
</reference>
<gene>
    <name evidence="1" type="ORF">pmac_cds_528</name>
</gene>
<dbReference type="CDD" id="cd09917">
    <property type="entry name" value="F-box_SF"/>
    <property type="match status" value="1"/>
</dbReference>
<evidence type="ECO:0000313" key="1">
    <source>
        <dbReference type="EMBL" id="AVK77216.1"/>
    </source>
</evidence>
<dbReference type="Proteomes" id="UP000249758">
    <property type="component" value="Segment"/>
</dbReference>
<organism evidence="1">
    <name type="scientific">Pandoravirus macleodensis</name>
    <dbReference type="NCBI Taxonomy" id="2107707"/>
    <lineage>
        <taxon>Viruses</taxon>
        <taxon>Pandoravirus</taxon>
    </lineage>
</organism>
<dbReference type="RefSeq" id="YP_009481212.1">
    <property type="nucleotide sequence ID" value="NC_037665.1"/>
</dbReference>
<accession>A0A2U7UFJ1</accession>